<dbReference type="EMBL" id="CP042195">
    <property type="protein sequence ID" value="QDS74262.1"/>
    <property type="molecule type" value="Genomic_DNA"/>
</dbReference>
<dbReference type="Proteomes" id="UP000316270">
    <property type="component" value="Chromosome 11"/>
</dbReference>
<sequence length="285" mass="30809">MVRGSGKGPLTLVLAGPSGHGKTENCTPFLRSQRSIHYDSDLGVRSLITGFRLEVEDRLIEHYTEGHEALASGPTRNGAEILSLETTLTPGLPEKNAQRLIYLWPGITDQAKSPRGDLVQTTILGGASDARTNCGAKPTQWCMNPVTQHGLQATSRSKPWKPIDHDGQYKIVYNKTEAGVWTQATFDVKGGGKPFHALFANGNGVFKDVQFQTELWNSNPGTVSDHFYTSTRIVLSKADPGFGKTGRHFGKGRSSATPAETADGGKTWTIAKVTNSKMREGTLAA</sequence>
<dbReference type="OrthoDB" id="5086500at2759"/>
<protein>
    <submittedName>
        <fullName evidence="1">Uncharacterized protein</fullName>
    </submittedName>
</protein>
<evidence type="ECO:0000313" key="1">
    <source>
        <dbReference type="EMBL" id="QDS74262.1"/>
    </source>
</evidence>
<dbReference type="AlphaFoldDB" id="A0A517LF45"/>
<keyword evidence="2" id="KW-1185">Reference proteome</keyword>
<gene>
    <name evidence="1" type="ORF">FKW77_003168</name>
</gene>
<proteinExistence type="predicted"/>
<organism evidence="1 2">
    <name type="scientific">Venturia effusa</name>
    <dbReference type="NCBI Taxonomy" id="50376"/>
    <lineage>
        <taxon>Eukaryota</taxon>
        <taxon>Fungi</taxon>
        <taxon>Dikarya</taxon>
        <taxon>Ascomycota</taxon>
        <taxon>Pezizomycotina</taxon>
        <taxon>Dothideomycetes</taxon>
        <taxon>Pleosporomycetidae</taxon>
        <taxon>Venturiales</taxon>
        <taxon>Venturiaceae</taxon>
        <taxon>Venturia</taxon>
    </lineage>
</organism>
<accession>A0A517LF45</accession>
<name>A0A517LF45_9PEZI</name>
<reference evidence="1 2" key="1">
    <citation type="submission" date="2019-07" db="EMBL/GenBank/DDBJ databases">
        <title>Finished genome of Venturia effusa.</title>
        <authorList>
            <person name="Young C.A."/>
            <person name="Cox M.P."/>
            <person name="Ganley A.R.D."/>
            <person name="David W.J."/>
        </authorList>
    </citation>
    <scope>NUCLEOTIDE SEQUENCE [LARGE SCALE GENOMIC DNA]</scope>
    <source>
        <strain evidence="2">albino</strain>
    </source>
</reference>
<evidence type="ECO:0000313" key="2">
    <source>
        <dbReference type="Proteomes" id="UP000316270"/>
    </source>
</evidence>
<dbReference type="STRING" id="50376.A0A517LF45"/>